<dbReference type="InterPro" id="IPR003399">
    <property type="entry name" value="Mce/MlaD"/>
</dbReference>
<dbReference type="RefSeq" id="WP_097245796.1">
    <property type="nucleotide sequence ID" value="NZ_JAMTCW010000007.1"/>
</dbReference>
<reference evidence="3 4" key="1">
    <citation type="submission" date="2017-09" db="EMBL/GenBank/DDBJ databases">
        <authorList>
            <person name="Ehlers B."/>
            <person name="Leendertz F.H."/>
        </authorList>
    </citation>
    <scope>NUCLEOTIDE SEQUENCE [LARGE SCALE GENOMIC DNA]</scope>
    <source>
        <strain evidence="3 4">DSM 45537</strain>
    </source>
</reference>
<dbReference type="PANTHER" id="PTHR33371:SF4">
    <property type="entry name" value="INTERMEMBRANE PHOSPHOLIPID TRANSPORT SYSTEM BINDING PROTEIN MLAD"/>
    <property type="match status" value="1"/>
</dbReference>
<accession>A0A285LGM2</accession>
<organism evidence="3 4">
    <name type="scientific">Nocardia amikacinitolerans</name>
    <dbReference type="NCBI Taxonomy" id="756689"/>
    <lineage>
        <taxon>Bacteria</taxon>
        <taxon>Bacillati</taxon>
        <taxon>Actinomycetota</taxon>
        <taxon>Actinomycetes</taxon>
        <taxon>Mycobacteriales</taxon>
        <taxon>Nocardiaceae</taxon>
        <taxon>Nocardia</taxon>
    </lineage>
</organism>
<feature type="signal peptide" evidence="1">
    <location>
        <begin position="1"/>
        <end position="31"/>
    </location>
</feature>
<evidence type="ECO:0000256" key="1">
    <source>
        <dbReference type="SAM" id="SignalP"/>
    </source>
</evidence>
<dbReference type="Pfam" id="PF02470">
    <property type="entry name" value="MlaD"/>
    <property type="match status" value="1"/>
</dbReference>
<protein>
    <submittedName>
        <fullName evidence="3">Virulence factor Mce family protein</fullName>
    </submittedName>
</protein>
<dbReference type="OrthoDB" id="4608030at2"/>
<feature type="chain" id="PRO_5013035462" evidence="1">
    <location>
        <begin position="32"/>
        <end position="362"/>
    </location>
</feature>
<proteinExistence type="predicted"/>
<dbReference type="AlphaFoldDB" id="A0A285LGM2"/>
<dbReference type="EMBL" id="OBEG01000003">
    <property type="protein sequence ID" value="SNY83613.1"/>
    <property type="molecule type" value="Genomic_DNA"/>
</dbReference>
<evidence type="ECO:0000313" key="3">
    <source>
        <dbReference type="EMBL" id="SNY83613.1"/>
    </source>
</evidence>
<dbReference type="InterPro" id="IPR052336">
    <property type="entry name" value="MlaD_Phospholipid_Transporter"/>
</dbReference>
<gene>
    <name evidence="3" type="ORF">SAMN04244553_3548</name>
</gene>
<name>A0A285LGM2_9NOCA</name>
<dbReference type="PANTHER" id="PTHR33371">
    <property type="entry name" value="INTERMEMBRANE PHOSPHOLIPID TRANSPORT SYSTEM BINDING PROTEIN MLAD-RELATED"/>
    <property type="match status" value="1"/>
</dbReference>
<evidence type="ECO:0000259" key="2">
    <source>
        <dbReference type="Pfam" id="PF02470"/>
    </source>
</evidence>
<keyword evidence="4" id="KW-1185">Reference proteome</keyword>
<keyword evidence="1" id="KW-0732">Signal</keyword>
<dbReference type="Proteomes" id="UP000219565">
    <property type="component" value="Unassembled WGS sequence"/>
</dbReference>
<feature type="domain" description="Mce/MlaD" evidence="2">
    <location>
        <begin position="38"/>
        <end position="110"/>
    </location>
</feature>
<evidence type="ECO:0000313" key="4">
    <source>
        <dbReference type="Proteomes" id="UP000219565"/>
    </source>
</evidence>
<sequence>MLMKVLASRGFMSVAGALVIAAVAAAAYVVAADPFKRTETYCALMPDTIGLYVGNHVTMRGLPVGEVTAIEPSPTSVRVEFTVDADHPLLAGAAATTVSDTIVADRELALVNTGKTSERWDSAQCLTKTLTPKSMTETLGALAELSSEALGPEGGEQNELARGISALNAATAGTGPQLNEIVRKLGGALNSPDAAIGHLAGLIDALSSLSGSVAARWGDIKSMLLRLSDVLGQVNNELFGRTVEIIDSFQRLLPMLNEITSMFGDPIFRVLDATVPLVRLLRDNVDSLRDIVTKVPALTAAIGTVTANGLAYLPPKVALPEQDAEQVCAAINAISPGRCGASADGKPQVDLVHWVLGMAGAR</sequence>
<dbReference type="STRING" id="1379680.GCA_001612615_03928"/>